<dbReference type="Proteomes" id="UP001589645">
    <property type="component" value="Unassembled WGS sequence"/>
</dbReference>
<organism evidence="1 2">
    <name type="scientific">Vibrio olivae</name>
    <dbReference type="NCBI Taxonomy" id="1243002"/>
    <lineage>
        <taxon>Bacteria</taxon>
        <taxon>Pseudomonadati</taxon>
        <taxon>Pseudomonadota</taxon>
        <taxon>Gammaproteobacteria</taxon>
        <taxon>Vibrionales</taxon>
        <taxon>Vibrionaceae</taxon>
        <taxon>Vibrio</taxon>
    </lineage>
</organism>
<dbReference type="RefSeq" id="WP_390193043.1">
    <property type="nucleotide sequence ID" value="NZ_JBHMEP010000002.1"/>
</dbReference>
<gene>
    <name evidence="1" type="ORF">ACFFUV_12340</name>
</gene>
<accession>A0ABV5HP91</accession>
<proteinExistence type="predicted"/>
<comment type="caution">
    <text evidence="1">The sequence shown here is derived from an EMBL/GenBank/DDBJ whole genome shotgun (WGS) entry which is preliminary data.</text>
</comment>
<keyword evidence="2" id="KW-1185">Reference proteome</keyword>
<dbReference type="EMBL" id="JBHMEP010000002">
    <property type="protein sequence ID" value="MFB9135752.1"/>
    <property type="molecule type" value="Genomic_DNA"/>
</dbReference>
<evidence type="ECO:0000313" key="1">
    <source>
        <dbReference type="EMBL" id="MFB9135752.1"/>
    </source>
</evidence>
<reference evidence="1 2" key="1">
    <citation type="submission" date="2024-09" db="EMBL/GenBank/DDBJ databases">
        <authorList>
            <person name="Sun Q."/>
            <person name="Mori K."/>
        </authorList>
    </citation>
    <scope>NUCLEOTIDE SEQUENCE [LARGE SCALE GENOMIC DNA]</scope>
    <source>
        <strain evidence="1 2">CECT 8064</strain>
    </source>
</reference>
<evidence type="ECO:0000313" key="2">
    <source>
        <dbReference type="Proteomes" id="UP001589645"/>
    </source>
</evidence>
<protein>
    <submittedName>
        <fullName evidence="1">Uncharacterized protein</fullName>
    </submittedName>
</protein>
<name>A0ABV5HP91_9VIBR</name>
<sequence length="223" mass="25625">MMFGYSSRNVFAVFLACGLFITYVWQVLIQFGDEIDLLTIKQESPHVSAAQFNDMLESENPVLLVYSASAYSLAGYQYLQSEKSDIARQFFSFANQLAAKASWLKPMDGNGYLQRANYAWIAGEEPKVIGSYIAQLQQVEPYETTTVFESLKYYFHFWPEISGAERKQAIEYLYNPGHYGVNYTLIGRNITEPTSRLRVCQIYAFTDKKVGFCVKEFGHLYSW</sequence>